<keyword evidence="3 7" id="KW-1133">Transmembrane helix</keyword>
<evidence type="ECO:0000313" key="9">
    <source>
        <dbReference type="Proteomes" id="UP001569200"/>
    </source>
</evidence>
<keyword evidence="2 7" id="KW-0812">Transmembrane</keyword>
<keyword evidence="5 7" id="KW-0975">Bacterial flagellum</keyword>
<keyword evidence="1 7" id="KW-1003">Cell membrane</keyword>
<accession>A0ABV4LSJ2</accession>
<evidence type="ECO:0000256" key="2">
    <source>
        <dbReference type="ARBA" id="ARBA00022692"/>
    </source>
</evidence>
<dbReference type="InterPro" id="IPR052205">
    <property type="entry name" value="FliO/MopB"/>
</dbReference>
<dbReference type="Proteomes" id="UP001569200">
    <property type="component" value="Unassembled WGS sequence"/>
</dbReference>
<keyword evidence="8" id="KW-0966">Cell projection</keyword>
<protein>
    <recommendedName>
        <fullName evidence="7">Flagellar protein</fullName>
    </recommendedName>
</protein>
<feature type="transmembrane region" description="Helical" evidence="7">
    <location>
        <begin position="43"/>
        <end position="65"/>
    </location>
</feature>
<evidence type="ECO:0000256" key="6">
    <source>
        <dbReference type="ARBA" id="ARBA00037937"/>
    </source>
</evidence>
<evidence type="ECO:0000313" key="8">
    <source>
        <dbReference type="EMBL" id="MEZ8181397.1"/>
    </source>
</evidence>
<dbReference type="InterPro" id="IPR022781">
    <property type="entry name" value="Flagellar_biosynth_FliO"/>
</dbReference>
<dbReference type="NCBIfam" id="TIGR03500">
    <property type="entry name" value="FliO_TIGR"/>
    <property type="match status" value="1"/>
</dbReference>
<keyword evidence="4 7" id="KW-0472">Membrane</keyword>
<reference evidence="8 9" key="1">
    <citation type="submission" date="2024-06" db="EMBL/GenBank/DDBJ databases">
        <authorList>
            <person name="Steensen K."/>
            <person name="Seneca J."/>
            <person name="Bartlau N."/>
            <person name="Yu A.X."/>
            <person name="Polz M.F."/>
        </authorList>
    </citation>
    <scope>NUCLEOTIDE SEQUENCE [LARGE SCALE GENOMIC DNA]</scope>
    <source>
        <strain evidence="8 9">1F145</strain>
    </source>
</reference>
<gene>
    <name evidence="8" type="primary">fliO</name>
    <name evidence="8" type="ORF">ACED33_11970</name>
</gene>
<comment type="subcellular location">
    <subcellularLocation>
        <location evidence="7">Cell membrane</location>
    </subcellularLocation>
    <subcellularLocation>
        <location evidence="7">Bacterial flagellum basal body</location>
    </subcellularLocation>
</comment>
<keyword evidence="8" id="KW-0969">Cilium</keyword>
<comment type="similarity">
    <text evidence="6 7">Belongs to the FliO/MopB family.</text>
</comment>
<evidence type="ECO:0000256" key="3">
    <source>
        <dbReference type="ARBA" id="ARBA00022989"/>
    </source>
</evidence>
<evidence type="ECO:0000256" key="4">
    <source>
        <dbReference type="ARBA" id="ARBA00023136"/>
    </source>
</evidence>
<proteinExistence type="inferred from homology"/>
<sequence>MRFSPKRLVGSSRGIAGLFRGVTGFFRGITCLFRGMTCLFREITSLSCGILGIGLLSMPSTAFAAPPSLDLATTFGSLIFVIAFILFIAWLLKRMQVPAMSNQQGLAIVRQIPVGTKERIAIVQAGDEQFLVGITTQSIQLISKLDKPLTQEMLEKSTFSSQLSQLIKKDANK</sequence>
<keyword evidence="9" id="KW-1185">Reference proteome</keyword>
<comment type="caution">
    <text evidence="8">The sequence shown here is derived from an EMBL/GenBank/DDBJ whole genome shotgun (WGS) entry which is preliminary data.</text>
</comment>
<evidence type="ECO:0000256" key="1">
    <source>
        <dbReference type="ARBA" id="ARBA00022475"/>
    </source>
</evidence>
<evidence type="ECO:0000256" key="5">
    <source>
        <dbReference type="ARBA" id="ARBA00023143"/>
    </source>
</evidence>
<feature type="transmembrane region" description="Helical" evidence="7">
    <location>
        <begin position="71"/>
        <end position="92"/>
    </location>
</feature>
<evidence type="ECO:0000256" key="7">
    <source>
        <dbReference type="RuleBase" id="RU362064"/>
    </source>
</evidence>
<dbReference type="Pfam" id="PF04347">
    <property type="entry name" value="FliO"/>
    <property type="match status" value="1"/>
</dbReference>
<dbReference type="PANTHER" id="PTHR38766:SF1">
    <property type="entry name" value="FLAGELLAR PROTEIN FLIO"/>
    <property type="match status" value="1"/>
</dbReference>
<keyword evidence="8" id="KW-0282">Flagellum</keyword>
<dbReference type="RefSeq" id="WP_371690929.1">
    <property type="nucleotide sequence ID" value="NZ_JBGONW010000011.1"/>
</dbReference>
<dbReference type="PANTHER" id="PTHR38766">
    <property type="entry name" value="FLAGELLAR PROTEIN FLIO"/>
    <property type="match status" value="1"/>
</dbReference>
<organism evidence="8 9">
    <name type="scientific">Vibrio splendidus</name>
    <dbReference type="NCBI Taxonomy" id="29497"/>
    <lineage>
        <taxon>Bacteria</taxon>
        <taxon>Pseudomonadati</taxon>
        <taxon>Pseudomonadota</taxon>
        <taxon>Gammaproteobacteria</taxon>
        <taxon>Vibrionales</taxon>
        <taxon>Vibrionaceae</taxon>
        <taxon>Vibrio</taxon>
    </lineage>
</organism>
<dbReference type="EMBL" id="JBGOOW010000010">
    <property type="protein sequence ID" value="MEZ8181397.1"/>
    <property type="molecule type" value="Genomic_DNA"/>
</dbReference>
<name>A0ABV4LSJ2_VIBSP</name>